<dbReference type="AlphaFoldDB" id="A0A068R821"/>
<feature type="transmembrane region" description="Helical" evidence="1">
    <location>
        <begin position="390"/>
        <end position="407"/>
    </location>
</feature>
<evidence type="ECO:0000259" key="2">
    <source>
        <dbReference type="Pfam" id="PF07916"/>
    </source>
</evidence>
<keyword evidence="1" id="KW-1133">Transmembrane helix</keyword>
<feature type="domain" description="TraG N-terminal Proteobacteria" evidence="2">
    <location>
        <begin position="8"/>
        <end position="483"/>
    </location>
</feature>
<reference evidence="3 4" key="1">
    <citation type="submission" date="2013-07" db="EMBL/GenBank/DDBJ databases">
        <authorList>
            <person name="Genoscope - CEA"/>
        </authorList>
    </citation>
    <scope>NUCLEOTIDE SEQUENCE [LARGE SCALE GENOMIC DNA]</scope>
    <source>
        <strain evidence="3 4">G6</strain>
    </source>
</reference>
<organism evidence="3 4">
    <name type="scientific">Xenorhabdus poinarii G6</name>
    <dbReference type="NCBI Taxonomy" id="1354304"/>
    <lineage>
        <taxon>Bacteria</taxon>
        <taxon>Pseudomonadati</taxon>
        <taxon>Pseudomonadota</taxon>
        <taxon>Gammaproteobacteria</taxon>
        <taxon>Enterobacterales</taxon>
        <taxon>Morganellaceae</taxon>
        <taxon>Xenorhabdus</taxon>
    </lineage>
</organism>
<dbReference type="InterPro" id="IPR012931">
    <property type="entry name" value="TraG_N_Proteobacteria"/>
</dbReference>
<dbReference type="EMBL" id="FO704551">
    <property type="protein sequence ID" value="CDG22225.1"/>
    <property type="molecule type" value="Genomic_DNA"/>
</dbReference>
<gene>
    <name evidence="3" type="ORF">XPG1_2573</name>
</gene>
<dbReference type="OrthoDB" id="5645662at2"/>
<feature type="transmembrane region" description="Helical" evidence="1">
    <location>
        <begin position="22"/>
        <end position="47"/>
    </location>
</feature>
<protein>
    <submittedName>
        <fullName evidence="3">Putative membrane protein</fullName>
    </submittedName>
</protein>
<sequence>MTTNSYLEYFLTLLGWVVNNGLWQILIATGLFTLPLVIKVIAVWLKVRECGEEDGHGGLQSLSRIENTLYSAFFVMVVCCVPLVNVSLSTFQYDQSRAKSCGTWTPKAPGDSSNAPVISSLNHQTAAVPLWWAVVHRLSKGLTQAAVATIPCRPDLRQLRFDVQHTRIANAALAAELQDFTNDCYALALYQWQQRDQGQTTDPAVLNDIDWLGSRTFLAGDYHTLQSRTPRTHFLWHESRDSGRPNTGQGGYPTCKAWWSTSKTGLEARVLAQADPGLWLRLSAALKMIGKDGREYKEAVIRRLVSPVNLTVSQEGYVYAGYGGNADFTVWDRSNRVGSSAGTLLGGFLSMPAFDAVRQALPMVQAVILMALYILIPLILLFAAYEFKTVLTLTFAIFALNFLTFWWETARWLDSFLLEALYGSETHSLFNLVGLQNTSDDLIMGLVMGTLFIVLPMVWLGALAWAGVRMGDMAGMMSQGAGQVRQSAGMLGQLVMQKMLSGGKR</sequence>
<keyword evidence="1" id="KW-0812">Transmembrane</keyword>
<dbReference type="Pfam" id="PF07916">
    <property type="entry name" value="TraG_N"/>
    <property type="match status" value="1"/>
</dbReference>
<dbReference type="KEGG" id="xpo:XPG1_2573"/>
<feature type="transmembrane region" description="Helical" evidence="1">
    <location>
        <begin position="360"/>
        <end position="383"/>
    </location>
</feature>
<dbReference type="HOGENOM" id="CLU_042138_2_0_6"/>
<accession>A0A068R821</accession>
<dbReference type="STRING" id="1354304.XPG1_2573"/>
<proteinExistence type="predicted"/>
<feature type="transmembrane region" description="Helical" evidence="1">
    <location>
        <begin position="442"/>
        <end position="468"/>
    </location>
</feature>
<evidence type="ECO:0000313" key="3">
    <source>
        <dbReference type="EMBL" id="CDG22225.1"/>
    </source>
</evidence>
<keyword evidence="4" id="KW-1185">Reference proteome</keyword>
<evidence type="ECO:0000256" key="1">
    <source>
        <dbReference type="SAM" id="Phobius"/>
    </source>
</evidence>
<dbReference type="Proteomes" id="UP000032735">
    <property type="component" value="Chromosome"/>
</dbReference>
<name>A0A068R821_9GAMM</name>
<keyword evidence="1" id="KW-0472">Membrane</keyword>
<evidence type="ECO:0000313" key="4">
    <source>
        <dbReference type="Proteomes" id="UP000032735"/>
    </source>
</evidence>
<dbReference type="RefSeq" id="WP_045959215.1">
    <property type="nucleotide sequence ID" value="NZ_FO704551.1"/>
</dbReference>
<feature type="transmembrane region" description="Helical" evidence="1">
    <location>
        <begin position="68"/>
        <end position="88"/>
    </location>
</feature>